<dbReference type="PRINTS" id="PR00599">
    <property type="entry name" value="MAPEPTIDASE"/>
</dbReference>
<keyword evidence="7" id="KW-1185">Reference proteome</keyword>
<comment type="caution">
    <text evidence="6">The sequence shown here is derived from an EMBL/GenBank/DDBJ whole genome shotgun (WGS) entry which is preliminary data.</text>
</comment>
<reference evidence="6 7" key="1">
    <citation type="submission" date="2023-10" db="EMBL/GenBank/DDBJ databases">
        <title>179-bfca-hs.</title>
        <authorList>
            <person name="Miliotis G."/>
            <person name="Sengupta P."/>
            <person name="Hameed A."/>
            <person name="Chuvochina M."/>
            <person name="Mcdonagh F."/>
            <person name="Simpson A.C."/>
            <person name="Singh N.K."/>
            <person name="Rekha P.D."/>
            <person name="Raman K."/>
            <person name="Hugenholtz P."/>
            <person name="Venkateswaran K."/>
        </authorList>
    </citation>
    <scope>NUCLEOTIDE SEQUENCE [LARGE SCALE GENOMIC DNA]</scope>
    <source>
        <strain evidence="6 7">179-BFC-A-HS</strain>
    </source>
</reference>
<protein>
    <submittedName>
        <fullName evidence="6">M24 family metallopeptidase</fullName>
    </submittedName>
</protein>
<dbReference type="EMBL" id="JAROCA020000001">
    <property type="protein sequence ID" value="MDY0405335.1"/>
    <property type="molecule type" value="Genomic_DNA"/>
</dbReference>
<dbReference type="PANTHER" id="PTHR46112:SF10">
    <property type="entry name" value="DIPEPTIDASE YKVY-RELATED"/>
    <property type="match status" value="1"/>
</dbReference>
<dbReference type="Proteomes" id="UP001228376">
    <property type="component" value="Unassembled WGS sequence"/>
</dbReference>
<feature type="region of interest" description="Disordered" evidence="4">
    <location>
        <begin position="1"/>
        <end position="23"/>
    </location>
</feature>
<evidence type="ECO:0000313" key="6">
    <source>
        <dbReference type="EMBL" id="MDY0405335.1"/>
    </source>
</evidence>
<dbReference type="InterPro" id="IPR050659">
    <property type="entry name" value="Peptidase_M24B"/>
</dbReference>
<comment type="similarity">
    <text evidence="2">Belongs to the peptidase M24B family.</text>
</comment>
<dbReference type="InterPro" id="IPR036005">
    <property type="entry name" value="Creatinase/aminopeptidase-like"/>
</dbReference>
<organism evidence="6 7">
    <name type="scientific">Tigheibacillus jepli</name>
    <dbReference type="NCBI Taxonomy" id="3035914"/>
    <lineage>
        <taxon>Bacteria</taxon>
        <taxon>Bacillati</taxon>
        <taxon>Bacillota</taxon>
        <taxon>Bacilli</taxon>
        <taxon>Bacillales</taxon>
        <taxon>Bacillaceae</taxon>
        <taxon>Tigheibacillus</taxon>
    </lineage>
</organism>
<dbReference type="Pfam" id="PF00557">
    <property type="entry name" value="Peptidase_M24"/>
    <property type="match status" value="1"/>
</dbReference>
<dbReference type="InterPro" id="IPR001714">
    <property type="entry name" value="Pept_M24_MAP"/>
</dbReference>
<dbReference type="SUPFAM" id="SSF55920">
    <property type="entry name" value="Creatinase/aminopeptidase"/>
    <property type="match status" value="1"/>
</dbReference>
<name>A0ABU5CGI8_9BACI</name>
<sequence length="176" mass="19370">MSFATTAISGAKTASPHGTPGNKKIEKGDMVLFDLGVIYEGYCSDITRTVAFKSVTDEQQKIYDTVKVAQQKAIDASQLGTATGEIDKAARRYIEQAGYGEYFKHRIGHGLGIETHEYPSMHENNKLELKAGMCYTIEPGIYVPGQGGVRIEDMIFMTEKGAEILTESPKELRIID</sequence>
<dbReference type="InterPro" id="IPR000994">
    <property type="entry name" value="Pept_M24"/>
</dbReference>
<comment type="cofactor">
    <cofactor evidence="1">
        <name>Mn(2+)</name>
        <dbReference type="ChEBI" id="CHEBI:29035"/>
    </cofactor>
</comment>
<evidence type="ECO:0000256" key="2">
    <source>
        <dbReference type="ARBA" id="ARBA00008766"/>
    </source>
</evidence>
<gene>
    <name evidence="6" type="ORF">P5G51_007935</name>
</gene>
<feature type="domain" description="Peptidase M24" evidence="5">
    <location>
        <begin position="1"/>
        <end position="159"/>
    </location>
</feature>
<evidence type="ECO:0000256" key="4">
    <source>
        <dbReference type="SAM" id="MobiDB-lite"/>
    </source>
</evidence>
<evidence type="ECO:0000256" key="1">
    <source>
        <dbReference type="ARBA" id="ARBA00001936"/>
    </source>
</evidence>
<keyword evidence="3" id="KW-0464">Manganese</keyword>
<accession>A0ABU5CGI8</accession>
<evidence type="ECO:0000313" key="7">
    <source>
        <dbReference type="Proteomes" id="UP001228376"/>
    </source>
</evidence>
<dbReference type="PANTHER" id="PTHR46112">
    <property type="entry name" value="AMINOPEPTIDASE"/>
    <property type="match status" value="1"/>
</dbReference>
<evidence type="ECO:0000259" key="5">
    <source>
        <dbReference type="Pfam" id="PF00557"/>
    </source>
</evidence>
<evidence type="ECO:0000256" key="3">
    <source>
        <dbReference type="ARBA" id="ARBA00023211"/>
    </source>
</evidence>
<dbReference type="Gene3D" id="3.90.230.10">
    <property type="entry name" value="Creatinase/methionine aminopeptidase superfamily"/>
    <property type="match status" value="1"/>
</dbReference>
<proteinExistence type="inferred from homology"/>